<gene>
    <name evidence="11" type="ORF">CAPTEDRAFT_83397</name>
</gene>
<feature type="coiled-coil region" evidence="9">
    <location>
        <begin position="294"/>
        <end position="321"/>
    </location>
</feature>
<evidence type="ECO:0000313" key="11">
    <source>
        <dbReference type="EMBL" id="ELU12712.1"/>
    </source>
</evidence>
<name>R7V2M6_CAPTE</name>
<sequence length="321" mass="35626">DRVFGPDTSTDEVYRCVAQPIVKSAMNGFHGTVFAYGQTASGKTFTMMGNEDHPGLIPRAIQEIFDTIENTPEREFLIRASYVEIYNENVMDLLGPKDSVKKNLDVREDKDGNVFVNNLTEKICNQPEALLSHLKMGESNRHFAATNMNERSSRSHCIFKVIIESKLRSVELDASAINVSHLNLVDLAGSEKAKHTGAVGQRLVEGASINKSLSTLGQVILQLSENAKFIQYRDSKLTRILQNSLGGNSKTAIIGNVTLASMEETLSTLRFATSAKCIKNQAVVNEVISDSALLKRYRQEILKLEEKLKITNEMMAAKEQE</sequence>
<evidence type="ECO:0000256" key="8">
    <source>
        <dbReference type="RuleBase" id="RU000394"/>
    </source>
</evidence>
<dbReference type="InterPro" id="IPR027640">
    <property type="entry name" value="Kinesin-like_fam"/>
</dbReference>
<evidence type="ECO:0000259" key="10">
    <source>
        <dbReference type="PROSITE" id="PS50067"/>
    </source>
</evidence>
<dbReference type="EMBL" id="AMQN01005346">
    <property type="status" value="NOT_ANNOTATED_CDS"/>
    <property type="molecule type" value="Genomic_DNA"/>
</dbReference>
<comment type="similarity">
    <text evidence="7 8">Belongs to the TRAFAC class myosin-kinesin ATPase superfamily. Kinesin family.</text>
</comment>
<evidence type="ECO:0000313" key="13">
    <source>
        <dbReference type="Proteomes" id="UP000014760"/>
    </source>
</evidence>
<dbReference type="PANTHER" id="PTHR47968">
    <property type="entry name" value="CENTROMERE PROTEIN E"/>
    <property type="match status" value="1"/>
</dbReference>
<dbReference type="OrthoDB" id="21525at2759"/>
<dbReference type="InterPro" id="IPR027417">
    <property type="entry name" value="P-loop_NTPase"/>
</dbReference>
<evidence type="ECO:0000256" key="1">
    <source>
        <dbReference type="ARBA" id="ARBA00004245"/>
    </source>
</evidence>
<proteinExistence type="inferred from homology"/>
<dbReference type="GO" id="GO:0005874">
    <property type="term" value="C:microtubule"/>
    <property type="evidence" value="ECO:0007669"/>
    <property type="project" value="UniProtKB-KW"/>
</dbReference>
<dbReference type="FunFam" id="3.40.850.10:FF:000177">
    <property type="entry name" value="Kinesin-like protein"/>
    <property type="match status" value="1"/>
</dbReference>
<dbReference type="OMA" id="NVHETIS"/>
<feature type="domain" description="Kinesin motor" evidence="10">
    <location>
        <begin position="1"/>
        <end position="278"/>
    </location>
</feature>
<keyword evidence="4 9" id="KW-0175">Coiled coil</keyword>
<dbReference type="STRING" id="283909.R7V2M6"/>
<accession>R7V2M6</accession>
<organism evidence="11">
    <name type="scientific">Capitella teleta</name>
    <name type="common">Polychaete worm</name>
    <dbReference type="NCBI Taxonomy" id="283909"/>
    <lineage>
        <taxon>Eukaryota</taxon>
        <taxon>Metazoa</taxon>
        <taxon>Spiralia</taxon>
        <taxon>Lophotrochozoa</taxon>
        <taxon>Annelida</taxon>
        <taxon>Polychaeta</taxon>
        <taxon>Sedentaria</taxon>
        <taxon>Scolecida</taxon>
        <taxon>Capitellidae</taxon>
        <taxon>Capitella</taxon>
    </lineage>
</organism>
<dbReference type="GO" id="GO:0005524">
    <property type="term" value="F:ATP binding"/>
    <property type="evidence" value="ECO:0007669"/>
    <property type="project" value="UniProtKB-UniRule"/>
</dbReference>
<keyword evidence="3 7" id="KW-0067">ATP-binding</keyword>
<dbReference type="SUPFAM" id="SSF52540">
    <property type="entry name" value="P-loop containing nucleoside triphosphate hydrolases"/>
    <property type="match status" value="1"/>
</dbReference>
<dbReference type="PRINTS" id="PR00380">
    <property type="entry name" value="KINESINHEAVY"/>
</dbReference>
<comment type="subcellular location">
    <subcellularLocation>
        <location evidence="1">Cytoplasm</location>
        <location evidence="1">Cytoskeleton</location>
    </subcellularLocation>
</comment>
<keyword evidence="6" id="KW-0963">Cytoplasm</keyword>
<dbReference type="AlphaFoldDB" id="R7V2M6"/>
<dbReference type="PROSITE" id="PS50067">
    <property type="entry name" value="KINESIN_MOTOR_2"/>
    <property type="match status" value="1"/>
</dbReference>
<evidence type="ECO:0000256" key="6">
    <source>
        <dbReference type="ARBA" id="ARBA00023212"/>
    </source>
</evidence>
<feature type="binding site" evidence="7">
    <location>
        <begin position="37"/>
        <end position="44"/>
    </location>
    <ligand>
        <name>ATP</name>
        <dbReference type="ChEBI" id="CHEBI:30616"/>
    </ligand>
</feature>
<dbReference type="PROSITE" id="PS00411">
    <property type="entry name" value="KINESIN_MOTOR_1"/>
    <property type="match status" value="1"/>
</dbReference>
<dbReference type="GO" id="GO:0000278">
    <property type="term" value="P:mitotic cell cycle"/>
    <property type="evidence" value="ECO:0007669"/>
    <property type="project" value="TreeGrafter"/>
</dbReference>
<evidence type="ECO:0000256" key="9">
    <source>
        <dbReference type="SAM" id="Coils"/>
    </source>
</evidence>
<dbReference type="EMBL" id="KB295744">
    <property type="protein sequence ID" value="ELU12712.1"/>
    <property type="molecule type" value="Genomic_DNA"/>
</dbReference>
<feature type="non-terminal residue" evidence="11">
    <location>
        <position position="1"/>
    </location>
</feature>
<evidence type="ECO:0000256" key="5">
    <source>
        <dbReference type="ARBA" id="ARBA00023175"/>
    </source>
</evidence>
<dbReference type="InterPro" id="IPR019821">
    <property type="entry name" value="Kinesin_motor_CS"/>
</dbReference>
<dbReference type="EnsemblMetazoa" id="CapteT83397">
    <property type="protein sequence ID" value="CapteP83397"/>
    <property type="gene ID" value="CapteG83397"/>
</dbReference>
<dbReference type="GO" id="GO:0003777">
    <property type="term" value="F:microtubule motor activity"/>
    <property type="evidence" value="ECO:0007669"/>
    <property type="project" value="InterPro"/>
</dbReference>
<dbReference type="Pfam" id="PF00225">
    <property type="entry name" value="Kinesin"/>
    <property type="match status" value="1"/>
</dbReference>
<dbReference type="SMART" id="SM00129">
    <property type="entry name" value="KISc"/>
    <property type="match status" value="1"/>
</dbReference>
<evidence type="ECO:0000256" key="4">
    <source>
        <dbReference type="ARBA" id="ARBA00023054"/>
    </source>
</evidence>
<dbReference type="InterPro" id="IPR036961">
    <property type="entry name" value="Kinesin_motor_dom_sf"/>
</dbReference>
<dbReference type="InterPro" id="IPR001752">
    <property type="entry name" value="Kinesin_motor_dom"/>
</dbReference>
<keyword evidence="13" id="KW-1185">Reference proteome</keyword>
<keyword evidence="2 7" id="KW-0547">Nucleotide-binding</keyword>
<keyword evidence="8" id="KW-0493">Microtubule</keyword>
<evidence type="ECO:0000256" key="2">
    <source>
        <dbReference type="ARBA" id="ARBA00022741"/>
    </source>
</evidence>
<dbReference type="Gene3D" id="3.40.850.10">
    <property type="entry name" value="Kinesin motor domain"/>
    <property type="match status" value="1"/>
</dbReference>
<protein>
    <recommendedName>
        <fullName evidence="8">Kinesin-like protein</fullName>
    </recommendedName>
</protein>
<reference evidence="11 13" key="2">
    <citation type="journal article" date="2013" name="Nature">
        <title>Insights into bilaterian evolution from three spiralian genomes.</title>
        <authorList>
            <person name="Simakov O."/>
            <person name="Marletaz F."/>
            <person name="Cho S.J."/>
            <person name="Edsinger-Gonzales E."/>
            <person name="Havlak P."/>
            <person name="Hellsten U."/>
            <person name="Kuo D.H."/>
            <person name="Larsson T."/>
            <person name="Lv J."/>
            <person name="Arendt D."/>
            <person name="Savage R."/>
            <person name="Osoegawa K."/>
            <person name="de Jong P."/>
            <person name="Grimwood J."/>
            <person name="Chapman J.A."/>
            <person name="Shapiro H."/>
            <person name="Aerts A."/>
            <person name="Otillar R.P."/>
            <person name="Terry A.Y."/>
            <person name="Boore J.L."/>
            <person name="Grigoriev I.V."/>
            <person name="Lindberg D.R."/>
            <person name="Seaver E.C."/>
            <person name="Weisblat D.A."/>
            <person name="Putnam N.H."/>
            <person name="Rokhsar D.S."/>
        </authorList>
    </citation>
    <scope>NUCLEOTIDE SEQUENCE</scope>
    <source>
        <strain evidence="11 13">I ESC-2004</strain>
    </source>
</reference>
<dbReference type="HOGENOM" id="CLU_001485_2_0_1"/>
<dbReference type="GO" id="GO:0008017">
    <property type="term" value="F:microtubule binding"/>
    <property type="evidence" value="ECO:0007669"/>
    <property type="project" value="InterPro"/>
</dbReference>
<evidence type="ECO:0000256" key="7">
    <source>
        <dbReference type="PROSITE-ProRule" id="PRU00283"/>
    </source>
</evidence>
<reference evidence="12" key="3">
    <citation type="submission" date="2015-06" db="UniProtKB">
        <authorList>
            <consortium name="EnsemblMetazoa"/>
        </authorList>
    </citation>
    <scope>IDENTIFICATION</scope>
</reference>
<evidence type="ECO:0000256" key="3">
    <source>
        <dbReference type="ARBA" id="ARBA00022840"/>
    </source>
</evidence>
<reference evidence="13" key="1">
    <citation type="submission" date="2012-12" db="EMBL/GenBank/DDBJ databases">
        <authorList>
            <person name="Hellsten U."/>
            <person name="Grimwood J."/>
            <person name="Chapman J.A."/>
            <person name="Shapiro H."/>
            <person name="Aerts A."/>
            <person name="Otillar R.P."/>
            <person name="Terry A.Y."/>
            <person name="Boore J.L."/>
            <person name="Simakov O."/>
            <person name="Marletaz F."/>
            <person name="Cho S.-J."/>
            <person name="Edsinger-Gonzales E."/>
            <person name="Havlak P."/>
            <person name="Kuo D.-H."/>
            <person name="Larsson T."/>
            <person name="Lv J."/>
            <person name="Arendt D."/>
            <person name="Savage R."/>
            <person name="Osoegawa K."/>
            <person name="de Jong P."/>
            <person name="Lindberg D.R."/>
            <person name="Seaver E.C."/>
            <person name="Weisblat D.A."/>
            <person name="Putnam N.H."/>
            <person name="Grigoriev I.V."/>
            <person name="Rokhsar D.S."/>
        </authorList>
    </citation>
    <scope>NUCLEOTIDE SEQUENCE</scope>
    <source>
        <strain evidence="13">I ESC-2004</strain>
    </source>
</reference>
<evidence type="ECO:0000313" key="12">
    <source>
        <dbReference type="EnsemblMetazoa" id="CapteP83397"/>
    </source>
</evidence>
<dbReference type="GO" id="GO:0007018">
    <property type="term" value="P:microtubule-based movement"/>
    <property type="evidence" value="ECO:0007669"/>
    <property type="project" value="InterPro"/>
</dbReference>
<keyword evidence="6" id="KW-0206">Cytoskeleton</keyword>
<dbReference type="Proteomes" id="UP000014760">
    <property type="component" value="Unassembled WGS sequence"/>
</dbReference>
<dbReference type="PANTHER" id="PTHR47968:SF75">
    <property type="entry name" value="CENTROMERE-ASSOCIATED PROTEIN E"/>
    <property type="match status" value="1"/>
</dbReference>
<keyword evidence="5 7" id="KW-0505">Motor protein</keyword>
<feature type="non-terminal residue" evidence="11">
    <location>
        <position position="321"/>
    </location>
</feature>